<reference evidence="1 2" key="1">
    <citation type="submission" date="2024-04" db="EMBL/GenBank/DDBJ databases">
        <authorList>
            <person name="Waldvogel A.-M."/>
            <person name="Schoenle A."/>
        </authorList>
    </citation>
    <scope>NUCLEOTIDE SEQUENCE [LARGE SCALE GENOMIC DNA]</scope>
</reference>
<evidence type="ECO:0000313" key="1">
    <source>
        <dbReference type="EMBL" id="CAL1595481.1"/>
    </source>
</evidence>
<organism evidence="1 2">
    <name type="scientific">Knipowitschia caucasica</name>
    <name type="common">Caucasian dwarf goby</name>
    <name type="synonym">Pomatoschistus caucasicus</name>
    <dbReference type="NCBI Taxonomy" id="637954"/>
    <lineage>
        <taxon>Eukaryota</taxon>
        <taxon>Metazoa</taxon>
        <taxon>Chordata</taxon>
        <taxon>Craniata</taxon>
        <taxon>Vertebrata</taxon>
        <taxon>Euteleostomi</taxon>
        <taxon>Actinopterygii</taxon>
        <taxon>Neopterygii</taxon>
        <taxon>Teleostei</taxon>
        <taxon>Neoteleostei</taxon>
        <taxon>Acanthomorphata</taxon>
        <taxon>Gobiaria</taxon>
        <taxon>Gobiiformes</taxon>
        <taxon>Gobioidei</taxon>
        <taxon>Gobiidae</taxon>
        <taxon>Gobiinae</taxon>
        <taxon>Knipowitschia</taxon>
    </lineage>
</organism>
<accession>A0AAV2L4L9</accession>
<evidence type="ECO:0000313" key="2">
    <source>
        <dbReference type="Proteomes" id="UP001497482"/>
    </source>
</evidence>
<dbReference type="AlphaFoldDB" id="A0AAV2L4L9"/>
<proteinExistence type="predicted"/>
<gene>
    <name evidence="1" type="ORF">KC01_LOCUS24277</name>
</gene>
<protein>
    <submittedName>
        <fullName evidence="1">Uncharacterized protein</fullName>
    </submittedName>
</protein>
<dbReference type="EMBL" id="OZ035842">
    <property type="protein sequence ID" value="CAL1595481.1"/>
    <property type="molecule type" value="Genomic_DNA"/>
</dbReference>
<dbReference type="Proteomes" id="UP001497482">
    <property type="component" value="Chromosome 20"/>
</dbReference>
<sequence length="121" mass="13531">MLTKCVGHRTSDKRVCIPCGLSVAQRPNWISFNNKLPSMESHNTVSHYNQSSVQWAIPYTWKPELLEASAGSVCPTGRRFGKIGDMLEAECVGLRLSLEHKAVCCGGGRPRCRRNEKSLWI</sequence>
<name>A0AAV2L4L9_KNICA</name>
<keyword evidence="2" id="KW-1185">Reference proteome</keyword>